<name>A0A369KQM8_9BACT</name>
<dbReference type="InterPro" id="IPR052016">
    <property type="entry name" value="Bact_Sigma-Reg"/>
</dbReference>
<reference evidence="5" key="1">
    <citation type="submission" date="2018-04" db="EMBL/GenBank/DDBJ databases">
        <title>Draft genome sequence of the Candidatus Spirobacillus cienkowskii, a pathogen of freshwater Daphnia species, reconstructed from hemolymph metagenomic reads.</title>
        <authorList>
            <person name="Bresciani L."/>
            <person name="Lemos L.N."/>
            <person name="Wale N."/>
            <person name="Lin J.Y."/>
            <person name="Fernandes G.R."/>
            <person name="Duffy M.A."/>
            <person name="Rodrigues J.M."/>
        </authorList>
    </citation>
    <scope>NUCLEOTIDE SEQUENCE [LARGE SCALE GENOMIC DNA]</scope>
    <source>
        <strain evidence="5">Binning01</strain>
    </source>
</reference>
<dbReference type="Proteomes" id="UP000253934">
    <property type="component" value="Unassembled WGS sequence"/>
</dbReference>
<evidence type="ECO:0000313" key="5">
    <source>
        <dbReference type="EMBL" id="RDB35690.1"/>
    </source>
</evidence>
<dbReference type="Gene3D" id="3.60.40.10">
    <property type="entry name" value="PPM-type phosphatase domain"/>
    <property type="match status" value="1"/>
</dbReference>
<evidence type="ECO:0000256" key="2">
    <source>
        <dbReference type="SAM" id="Coils"/>
    </source>
</evidence>
<dbReference type="InterPro" id="IPR000014">
    <property type="entry name" value="PAS"/>
</dbReference>
<feature type="domain" description="PAS" evidence="4">
    <location>
        <begin position="128"/>
        <end position="173"/>
    </location>
</feature>
<feature type="coiled-coil region" evidence="2">
    <location>
        <begin position="264"/>
        <end position="291"/>
    </location>
</feature>
<dbReference type="AlphaFoldDB" id="A0A369KQM8"/>
<dbReference type="SMART" id="SM00091">
    <property type="entry name" value="PAS"/>
    <property type="match status" value="1"/>
</dbReference>
<comment type="caution">
    <text evidence="5">The sequence shown here is derived from an EMBL/GenBank/DDBJ whole genome shotgun (WGS) entry which is preliminary data.</text>
</comment>
<gene>
    <name evidence="5" type="ORF">DCC88_09015</name>
</gene>
<dbReference type="InterPro" id="IPR001932">
    <property type="entry name" value="PPM-type_phosphatase-like_dom"/>
</dbReference>
<dbReference type="InterPro" id="IPR035965">
    <property type="entry name" value="PAS-like_dom_sf"/>
</dbReference>
<keyword evidence="3" id="KW-0472">Membrane</keyword>
<dbReference type="EMBL" id="QOVW01000078">
    <property type="protein sequence ID" value="RDB35690.1"/>
    <property type="molecule type" value="Genomic_DNA"/>
</dbReference>
<dbReference type="CDD" id="cd00130">
    <property type="entry name" value="PAS"/>
    <property type="match status" value="1"/>
</dbReference>
<evidence type="ECO:0000313" key="6">
    <source>
        <dbReference type="Proteomes" id="UP000253934"/>
    </source>
</evidence>
<keyword evidence="1" id="KW-0378">Hydrolase</keyword>
<dbReference type="PANTHER" id="PTHR43156:SF2">
    <property type="entry name" value="STAGE II SPORULATION PROTEIN E"/>
    <property type="match status" value="1"/>
</dbReference>
<sequence length="541" mass="61626">MSAVTIEDIIKKWTVIIKKLISNLYGFIAFITLIGVIGNIFIANIFLNIIFIIMIAASGLFTYYFTKKIRSFTEEWHEEFINPTQKLLQTIHMVSMQKLDLLPEEQLNSFTSESHLKLLEVARGILEHQRFIDQVVDNMFEMMFLLNQDGIIMKANKSACETTQFSQADLIGQHIRKLFPHAESLVDYYLELEIQFTTQGFVRDVEVFVQTSEGELLPFSINGVKIESTTGVLLGYTMIAKNQAETVRLFNQVNKSNYELGRANDELAKRYDQIKKEIEEKEGQRRTLEMELATSQLVQKTFLPQIAPEHQMVDCFGTAIPAAFCGGDWWNTISLKDKFYVFIADVTGHGTASAMVTAAISGYFVSIKSKLLSGEDLDVDQILEGFDIVLTSMGNSEVSYNMTCFSSVFDFEKKVLRYANAGHNFPLIVKQDKKVEALIATGNRLGNSGPAKVEKKVFEKKEVPIQGGEFIFFYTDGLIENKNDKEEEYGKRRLRKFIEKNYTKASSEFVSLLLQDSLEFYGTSKPLEDDVTVVVTRIKYY</sequence>
<keyword evidence="3" id="KW-1133">Transmembrane helix</keyword>
<feature type="transmembrane region" description="Helical" evidence="3">
    <location>
        <begin position="20"/>
        <end position="40"/>
    </location>
</feature>
<keyword evidence="2" id="KW-0175">Coiled coil</keyword>
<dbReference type="PROSITE" id="PS50112">
    <property type="entry name" value="PAS"/>
    <property type="match status" value="1"/>
</dbReference>
<keyword evidence="3" id="KW-0812">Transmembrane</keyword>
<evidence type="ECO:0000256" key="3">
    <source>
        <dbReference type="SAM" id="Phobius"/>
    </source>
</evidence>
<dbReference type="Pfam" id="PF13426">
    <property type="entry name" value="PAS_9"/>
    <property type="match status" value="1"/>
</dbReference>
<dbReference type="Pfam" id="PF07228">
    <property type="entry name" value="SpoIIE"/>
    <property type="match status" value="1"/>
</dbReference>
<proteinExistence type="predicted"/>
<dbReference type="Gene3D" id="3.30.450.20">
    <property type="entry name" value="PAS domain"/>
    <property type="match status" value="1"/>
</dbReference>
<dbReference type="GO" id="GO:0016791">
    <property type="term" value="F:phosphatase activity"/>
    <property type="evidence" value="ECO:0007669"/>
    <property type="project" value="TreeGrafter"/>
</dbReference>
<evidence type="ECO:0000259" key="4">
    <source>
        <dbReference type="PROSITE" id="PS50112"/>
    </source>
</evidence>
<dbReference type="SUPFAM" id="SSF81606">
    <property type="entry name" value="PP2C-like"/>
    <property type="match status" value="1"/>
</dbReference>
<keyword evidence="6" id="KW-1185">Reference proteome</keyword>
<evidence type="ECO:0000256" key="1">
    <source>
        <dbReference type="ARBA" id="ARBA00022801"/>
    </source>
</evidence>
<dbReference type="NCBIfam" id="TIGR00229">
    <property type="entry name" value="sensory_box"/>
    <property type="match status" value="1"/>
</dbReference>
<accession>A0A369KQM8</accession>
<dbReference type="InterPro" id="IPR036457">
    <property type="entry name" value="PPM-type-like_dom_sf"/>
</dbReference>
<protein>
    <submittedName>
        <fullName evidence="5">PAS domain S-box protein</fullName>
    </submittedName>
</protein>
<dbReference type="PANTHER" id="PTHR43156">
    <property type="entry name" value="STAGE II SPORULATION PROTEIN E-RELATED"/>
    <property type="match status" value="1"/>
</dbReference>
<dbReference type="SUPFAM" id="SSF55785">
    <property type="entry name" value="PYP-like sensor domain (PAS domain)"/>
    <property type="match status" value="1"/>
</dbReference>
<organism evidence="5 6">
    <name type="scientific">Spirobacillus cienkowskii</name>
    <dbReference type="NCBI Taxonomy" id="495820"/>
    <lineage>
        <taxon>Bacteria</taxon>
        <taxon>Pseudomonadati</taxon>
        <taxon>Bdellovibrionota</taxon>
        <taxon>Oligoflexia</taxon>
        <taxon>Silvanigrellales</taxon>
        <taxon>Spirobacillus</taxon>
    </lineage>
</organism>
<feature type="transmembrane region" description="Helical" evidence="3">
    <location>
        <begin position="46"/>
        <end position="65"/>
    </location>
</feature>
<dbReference type="SMART" id="SM00331">
    <property type="entry name" value="PP2C_SIG"/>
    <property type="match status" value="1"/>
</dbReference>